<dbReference type="PROSITE" id="PS51365">
    <property type="entry name" value="RENAL_DIPEPTIDASE_2"/>
    <property type="match status" value="1"/>
</dbReference>
<gene>
    <name evidence="2" type="ORF">TrRE_jg12593</name>
</gene>
<keyword evidence="1" id="KW-0645">Protease</keyword>
<dbReference type="GO" id="GO:0070573">
    <property type="term" value="F:metallodipeptidase activity"/>
    <property type="evidence" value="ECO:0007669"/>
    <property type="project" value="InterPro"/>
</dbReference>
<organism evidence="2 3">
    <name type="scientific">Triparma retinervis</name>
    <dbReference type="NCBI Taxonomy" id="2557542"/>
    <lineage>
        <taxon>Eukaryota</taxon>
        <taxon>Sar</taxon>
        <taxon>Stramenopiles</taxon>
        <taxon>Ochrophyta</taxon>
        <taxon>Bolidophyceae</taxon>
        <taxon>Parmales</taxon>
        <taxon>Triparmaceae</taxon>
        <taxon>Triparma</taxon>
    </lineage>
</organism>
<protein>
    <recommendedName>
        <fullName evidence="1">Dipeptidase</fullName>
        <ecNumber evidence="1">3.4.13.19</ecNumber>
    </recommendedName>
</protein>
<dbReference type="EC" id="3.4.13.19" evidence="1"/>
<dbReference type="InterPro" id="IPR032466">
    <property type="entry name" value="Metal_Hydrolase"/>
</dbReference>
<comment type="similarity">
    <text evidence="1">Belongs to the metallo-dependent hydrolases superfamily. Peptidase M19 family.</text>
</comment>
<proteinExistence type="inferred from homology"/>
<dbReference type="Gene3D" id="3.20.20.140">
    <property type="entry name" value="Metal-dependent hydrolases"/>
    <property type="match status" value="1"/>
</dbReference>
<keyword evidence="1" id="KW-0482">Metalloprotease</keyword>
<dbReference type="AlphaFoldDB" id="A0A9W7AFG0"/>
<dbReference type="PANTHER" id="PTHR10443">
    <property type="entry name" value="MICROSOMAL DIPEPTIDASE"/>
    <property type="match status" value="1"/>
</dbReference>
<reference evidence="2" key="1">
    <citation type="submission" date="2022-07" db="EMBL/GenBank/DDBJ databases">
        <title>Genome analysis of Parmales, a sister group of diatoms, reveals the evolutionary specialization of diatoms from phago-mixotrophs to photoautotrophs.</title>
        <authorList>
            <person name="Ban H."/>
            <person name="Sato S."/>
            <person name="Yoshikawa S."/>
            <person name="Kazumasa Y."/>
            <person name="Nakamura Y."/>
            <person name="Ichinomiya M."/>
            <person name="Saitoh K."/>
            <person name="Sato N."/>
            <person name="Blanc-Mathieu R."/>
            <person name="Endo H."/>
            <person name="Kuwata A."/>
            <person name="Ogata H."/>
        </authorList>
    </citation>
    <scope>NUCLEOTIDE SEQUENCE</scope>
</reference>
<evidence type="ECO:0000313" key="3">
    <source>
        <dbReference type="Proteomes" id="UP001165082"/>
    </source>
</evidence>
<sequence length="404" mass="43998">MDSEAQNIDRASEHIPKAIELHAKYPLFDGHNDLPWAIRNGFDMRLSNIDLSVDQTDLVVPGIPWRILHTDIPRLRKGGVGAQFWSVYAPTTITGAECVQVTLEQIDLVHQLCDKYPDTFEMAYTAADVRRIFAGGKIPSVCGVEGGHQIGGSLRALRMFHKLGVRYMTLTHNGGPGWADPAVNQDGSFAHEAPLGGLAPFGVDVVKEMNRLGMIVDISHVHEATMNAALDATVAPVMFSHSSTRALCAHPRDVPDTVLSRLKENGGIVMVVFLSKFVAGEFWVSGGKVGATVIECADHIDHAVKIAGIDHVGIGGDYDGGSLFARGMEDVSTYTKLTAELIYRGYSDEDIGKVLGLNAIRVMDECEKVAKKMKEEGILANEAHYGEELYETNAMKEKKMGIVN</sequence>
<dbReference type="GO" id="GO:0006508">
    <property type="term" value="P:proteolysis"/>
    <property type="evidence" value="ECO:0007669"/>
    <property type="project" value="UniProtKB-KW"/>
</dbReference>
<accession>A0A9W7AFG0</accession>
<dbReference type="CDD" id="cd01301">
    <property type="entry name" value="rDP_like"/>
    <property type="match status" value="1"/>
</dbReference>
<comment type="catalytic activity">
    <reaction evidence="1">
        <text>an L-aminoacyl-L-amino acid + H2O = 2 an L-alpha-amino acid</text>
        <dbReference type="Rhea" id="RHEA:48940"/>
        <dbReference type="ChEBI" id="CHEBI:15377"/>
        <dbReference type="ChEBI" id="CHEBI:59869"/>
        <dbReference type="ChEBI" id="CHEBI:77460"/>
        <dbReference type="EC" id="3.4.13.19"/>
    </reaction>
</comment>
<keyword evidence="1" id="KW-0224">Dipeptidase</keyword>
<keyword evidence="3" id="KW-1185">Reference proteome</keyword>
<dbReference type="Proteomes" id="UP001165082">
    <property type="component" value="Unassembled WGS sequence"/>
</dbReference>
<dbReference type="InterPro" id="IPR008257">
    <property type="entry name" value="Pept_M19"/>
</dbReference>
<dbReference type="EMBL" id="BRXZ01001376">
    <property type="protein sequence ID" value="GMH69656.1"/>
    <property type="molecule type" value="Genomic_DNA"/>
</dbReference>
<name>A0A9W7AFG0_9STRA</name>
<keyword evidence="1" id="KW-0378">Hydrolase</keyword>
<keyword evidence="1" id="KW-0862">Zinc</keyword>
<evidence type="ECO:0000313" key="2">
    <source>
        <dbReference type="EMBL" id="GMH69656.1"/>
    </source>
</evidence>
<dbReference type="SUPFAM" id="SSF51556">
    <property type="entry name" value="Metallo-dependent hydrolases"/>
    <property type="match status" value="1"/>
</dbReference>
<dbReference type="Pfam" id="PF01244">
    <property type="entry name" value="Peptidase_M19"/>
    <property type="match status" value="1"/>
</dbReference>
<comment type="caution">
    <text evidence="2">The sequence shown here is derived from an EMBL/GenBank/DDBJ whole genome shotgun (WGS) entry which is preliminary data.</text>
</comment>
<dbReference type="OrthoDB" id="445695at2759"/>
<evidence type="ECO:0000256" key="1">
    <source>
        <dbReference type="RuleBase" id="RU341113"/>
    </source>
</evidence>
<comment type="cofactor">
    <cofactor evidence="1">
        <name>Zn(2+)</name>
        <dbReference type="ChEBI" id="CHEBI:29105"/>
    </cofactor>
</comment>
<dbReference type="GO" id="GO:0046872">
    <property type="term" value="F:metal ion binding"/>
    <property type="evidence" value="ECO:0007669"/>
    <property type="project" value="UniProtKB-UniRule"/>
</dbReference>
<dbReference type="PANTHER" id="PTHR10443:SF12">
    <property type="entry name" value="DIPEPTIDASE"/>
    <property type="match status" value="1"/>
</dbReference>
<keyword evidence="1" id="KW-0479">Metal-binding</keyword>